<dbReference type="GeneID" id="90766204"/>
<keyword evidence="5 6" id="KW-0408">Iron</keyword>
<protein>
    <submittedName>
        <fullName evidence="9">C-type cytochrome</fullName>
    </submittedName>
</protein>
<evidence type="ECO:0000256" key="2">
    <source>
        <dbReference type="ARBA" id="ARBA00022617"/>
    </source>
</evidence>
<gene>
    <name evidence="9" type="ORF">E0E05_02760</name>
</gene>
<evidence type="ECO:0000313" key="9">
    <source>
        <dbReference type="EMBL" id="QBK29611.1"/>
    </source>
</evidence>
<evidence type="ECO:0000256" key="4">
    <source>
        <dbReference type="ARBA" id="ARBA00022982"/>
    </source>
</evidence>
<dbReference type="PROSITE" id="PS51007">
    <property type="entry name" value="CYTC"/>
    <property type="match status" value="2"/>
</dbReference>
<evidence type="ECO:0000313" key="10">
    <source>
        <dbReference type="Proteomes" id="UP000293719"/>
    </source>
</evidence>
<dbReference type="SUPFAM" id="SSF46626">
    <property type="entry name" value="Cytochrome c"/>
    <property type="match status" value="2"/>
</dbReference>
<dbReference type="GO" id="GO:0009055">
    <property type="term" value="F:electron transfer activity"/>
    <property type="evidence" value="ECO:0007669"/>
    <property type="project" value="InterPro"/>
</dbReference>
<keyword evidence="3 6" id="KW-0479">Metal-binding</keyword>
<dbReference type="Gene3D" id="1.10.760.10">
    <property type="entry name" value="Cytochrome c-like domain"/>
    <property type="match status" value="2"/>
</dbReference>
<evidence type="ECO:0000256" key="6">
    <source>
        <dbReference type="PROSITE-ProRule" id="PRU00433"/>
    </source>
</evidence>
<dbReference type="GO" id="GO:0046872">
    <property type="term" value="F:metal ion binding"/>
    <property type="evidence" value="ECO:0007669"/>
    <property type="project" value="UniProtKB-KW"/>
</dbReference>
<evidence type="ECO:0000256" key="5">
    <source>
        <dbReference type="ARBA" id="ARBA00023004"/>
    </source>
</evidence>
<evidence type="ECO:0000256" key="1">
    <source>
        <dbReference type="ARBA" id="ARBA00022448"/>
    </source>
</evidence>
<sequence length="266" mass="28414">MRTLVQTLIATTAAAAIGLTMVASAQNFEEAPGAATLEASLQSDETMFNARVNQPVDDDLLEAGQLVAMGGAENGGSGMACITCHGAQGEGDGSGAFPRLTGQPAWYMYKQLVDYASGDRPNRVMTGIAQRLTEYEMEAVSAYYSVLEAPHAPVLGQIDGELLQWGAQLGAAGSAEAGIPACVNCHGPNGTGLAPSVPYLAGQYARYMEYQLQLWKEGIRDNDPLNVMSAIAQKMTREDMRAVSEYYARVRAERVQDDRPDIVIAE</sequence>
<keyword evidence="1" id="KW-0813">Transport</keyword>
<dbReference type="PANTHER" id="PTHR33751">
    <property type="entry name" value="CBB3-TYPE CYTOCHROME C OXIDASE SUBUNIT FIXP"/>
    <property type="match status" value="1"/>
</dbReference>
<dbReference type="PANTHER" id="PTHR33751:SF9">
    <property type="entry name" value="CYTOCHROME C4"/>
    <property type="match status" value="1"/>
</dbReference>
<keyword evidence="10" id="KW-1185">Reference proteome</keyword>
<dbReference type="KEGG" id="rpod:E0E05_02760"/>
<reference evidence="9 10" key="1">
    <citation type="journal article" date="2017" name="Int. J. Syst. Evol. Microbiol.">
        <title>Roseitalea porphyridii gen. nov., sp. nov., isolated from a red alga, and reclassification of Hoeflea suaedae Chung et al. 2013 as Pseudohoeflea suaedae gen. nov., comb. nov.</title>
        <authorList>
            <person name="Hyeon J.W."/>
            <person name="Jeong S.E."/>
            <person name="Baek K."/>
            <person name="Jeon C.O."/>
        </authorList>
    </citation>
    <scope>NUCLEOTIDE SEQUENCE [LARGE SCALE GENOMIC DNA]</scope>
    <source>
        <strain evidence="9 10">MA7-20</strain>
    </source>
</reference>
<dbReference type="Pfam" id="PF00034">
    <property type="entry name" value="Cytochrom_C"/>
    <property type="match status" value="2"/>
</dbReference>
<evidence type="ECO:0000259" key="8">
    <source>
        <dbReference type="PROSITE" id="PS51007"/>
    </source>
</evidence>
<keyword evidence="2 6" id="KW-0349">Heme</keyword>
<evidence type="ECO:0000256" key="7">
    <source>
        <dbReference type="SAM" id="SignalP"/>
    </source>
</evidence>
<evidence type="ECO:0000256" key="3">
    <source>
        <dbReference type="ARBA" id="ARBA00022723"/>
    </source>
</evidence>
<dbReference type="AlphaFoldDB" id="A0A4P6UX02"/>
<feature type="domain" description="Cytochrome c" evidence="8">
    <location>
        <begin position="59"/>
        <end position="148"/>
    </location>
</feature>
<accession>A0A4P6UX02</accession>
<dbReference type="InterPro" id="IPR036909">
    <property type="entry name" value="Cyt_c-like_dom_sf"/>
</dbReference>
<proteinExistence type="predicted"/>
<dbReference type="RefSeq" id="WP_131615326.1">
    <property type="nucleotide sequence ID" value="NZ_CP036532.1"/>
</dbReference>
<dbReference type="Proteomes" id="UP000293719">
    <property type="component" value="Chromosome"/>
</dbReference>
<dbReference type="InterPro" id="IPR050597">
    <property type="entry name" value="Cytochrome_c_Oxidase_Subunit"/>
</dbReference>
<organism evidence="9 10">
    <name type="scientific">Roseitalea porphyridii</name>
    <dbReference type="NCBI Taxonomy" id="1852022"/>
    <lineage>
        <taxon>Bacteria</taxon>
        <taxon>Pseudomonadati</taxon>
        <taxon>Pseudomonadota</taxon>
        <taxon>Alphaproteobacteria</taxon>
        <taxon>Hyphomicrobiales</taxon>
        <taxon>Ahrensiaceae</taxon>
        <taxon>Roseitalea</taxon>
    </lineage>
</organism>
<dbReference type="GO" id="GO:0020037">
    <property type="term" value="F:heme binding"/>
    <property type="evidence" value="ECO:0007669"/>
    <property type="project" value="InterPro"/>
</dbReference>
<name>A0A4P6UX02_9HYPH</name>
<feature type="signal peptide" evidence="7">
    <location>
        <begin position="1"/>
        <end position="25"/>
    </location>
</feature>
<feature type="domain" description="Cytochrome c" evidence="8">
    <location>
        <begin position="168"/>
        <end position="251"/>
    </location>
</feature>
<keyword evidence="7" id="KW-0732">Signal</keyword>
<keyword evidence="4" id="KW-0249">Electron transport</keyword>
<dbReference type="EMBL" id="CP036532">
    <property type="protein sequence ID" value="QBK29611.1"/>
    <property type="molecule type" value="Genomic_DNA"/>
</dbReference>
<dbReference type="OrthoDB" id="9773456at2"/>
<feature type="chain" id="PRO_5020701219" evidence="7">
    <location>
        <begin position="26"/>
        <end position="266"/>
    </location>
</feature>
<dbReference type="InterPro" id="IPR009056">
    <property type="entry name" value="Cyt_c-like_dom"/>
</dbReference>